<keyword evidence="7 13" id="KW-0653">Protein transport</keyword>
<dbReference type="InterPro" id="IPR028055">
    <property type="entry name" value="YidC/Oxa/ALB_C"/>
</dbReference>
<dbReference type="Proteomes" id="UP000184139">
    <property type="component" value="Unassembled WGS sequence"/>
</dbReference>
<evidence type="ECO:0000256" key="3">
    <source>
        <dbReference type="ARBA" id="ARBA00015325"/>
    </source>
</evidence>
<comment type="function">
    <text evidence="13">Required for the insertion and/or proper folding and/or complex formation of integral membrane proteins into the membrane. Involved in integration of membrane proteins that insert both dependently and independently of the Sec translocase complex, as well as at least some lipoproteins. Aids folding of multispanning membrane proteins.</text>
</comment>
<dbReference type="RefSeq" id="WP_073374700.1">
    <property type="nucleotide sequence ID" value="NZ_FQXS01000006.1"/>
</dbReference>
<dbReference type="OrthoDB" id="9780552at2"/>
<evidence type="ECO:0000256" key="1">
    <source>
        <dbReference type="ARBA" id="ARBA00004429"/>
    </source>
</evidence>
<keyword evidence="9 13" id="KW-0472">Membrane</keyword>
<dbReference type="PRINTS" id="PR00701">
    <property type="entry name" value="60KDINNERMP"/>
</dbReference>
<feature type="domain" description="Membrane insertase YidC N-terminal" evidence="15">
    <location>
        <begin position="89"/>
        <end position="355"/>
    </location>
</feature>
<evidence type="ECO:0000256" key="9">
    <source>
        <dbReference type="ARBA" id="ARBA00023136"/>
    </source>
</evidence>
<evidence type="ECO:0000259" key="14">
    <source>
        <dbReference type="Pfam" id="PF02096"/>
    </source>
</evidence>
<proteinExistence type="inferred from homology"/>
<evidence type="ECO:0000256" key="4">
    <source>
        <dbReference type="ARBA" id="ARBA00022448"/>
    </source>
</evidence>
<evidence type="ECO:0000256" key="6">
    <source>
        <dbReference type="ARBA" id="ARBA00022692"/>
    </source>
</evidence>
<evidence type="ECO:0000256" key="7">
    <source>
        <dbReference type="ARBA" id="ARBA00022927"/>
    </source>
</evidence>
<dbReference type="GO" id="GO:0032977">
    <property type="term" value="F:membrane insertase activity"/>
    <property type="evidence" value="ECO:0007669"/>
    <property type="project" value="InterPro"/>
</dbReference>
<evidence type="ECO:0000256" key="11">
    <source>
        <dbReference type="ARBA" id="ARBA00033245"/>
    </source>
</evidence>
<dbReference type="GO" id="GO:0015031">
    <property type="term" value="P:protein transport"/>
    <property type="evidence" value="ECO:0007669"/>
    <property type="project" value="UniProtKB-KW"/>
</dbReference>
<feature type="transmembrane region" description="Helical" evidence="13">
    <location>
        <begin position="359"/>
        <end position="385"/>
    </location>
</feature>
<keyword evidence="17" id="KW-1185">Reference proteome</keyword>
<dbReference type="PRINTS" id="PR01900">
    <property type="entry name" value="YIDCPROTEIN"/>
</dbReference>
<evidence type="ECO:0000256" key="10">
    <source>
        <dbReference type="ARBA" id="ARBA00023186"/>
    </source>
</evidence>
<dbReference type="InterPro" id="IPR038221">
    <property type="entry name" value="YidC_periplasmic_sf"/>
</dbReference>
<gene>
    <name evidence="13" type="primary">yidC</name>
    <name evidence="16" type="ORF">SAMN02745124_01435</name>
</gene>
<keyword evidence="5 13" id="KW-1003">Cell membrane</keyword>
<accession>A0A1M5UZS4</accession>
<keyword evidence="8 13" id="KW-1133">Transmembrane helix</keyword>
<organism evidence="16 17">
    <name type="scientific">Desulfofustis glycolicus DSM 9705</name>
    <dbReference type="NCBI Taxonomy" id="1121409"/>
    <lineage>
        <taxon>Bacteria</taxon>
        <taxon>Pseudomonadati</taxon>
        <taxon>Thermodesulfobacteriota</taxon>
        <taxon>Desulfobulbia</taxon>
        <taxon>Desulfobulbales</taxon>
        <taxon>Desulfocapsaceae</taxon>
        <taxon>Desulfofustis</taxon>
    </lineage>
</organism>
<dbReference type="CDD" id="cd20070">
    <property type="entry name" value="5TM_YidC_Alb3"/>
    <property type="match status" value="1"/>
</dbReference>
<evidence type="ECO:0000256" key="2">
    <source>
        <dbReference type="ARBA" id="ARBA00010527"/>
    </source>
</evidence>
<evidence type="ECO:0000256" key="12">
    <source>
        <dbReference type="ARBA" id="ARBA00033342"/>
    </source>
</evidence>
<comment type="similarity">
    <text evidence="2 13">Belongs to the OXA1/ALB3/YidC family. Type 1 subfamily.</text>
</comment>
<evidence type="ECO:0000256" key="8">
    <source>
        <dbReference type="ARBA" id="ARBA00022989"/>
    </source>
</evidence>
<dbReference type="InterPro" id="IPR028053">
    <property type="entry name" value="Membr_insert_YidC_N"/>
</dbReference>
<dbReference type="NCBIfam" id="NF002353">
    <property type="entry name" value="PRK01318.1-4"/>
    <property type="match status" value="1"/>
</dbReference>
<dbReference type="NCBIfam" id="TIGR03593">
    <property type="entry name" value="yidC_nterm"/>
    <property type="match status" value="1"/>
</dbReference>
<dbReference type="EMBL" id="FQXS01000006">
    <property type="protein sequence ID" value="SHH68502.1"/>
    <property type="molecule type" value="Genomic_DNA"/>
</dbReference>
<dbReference type="PANTHER" id="PTHR12428:SF65">
    <property type="entry name" value="CYTOCHROME C OXIDASE ASSEMBLY PROTEIN COX18, MITOCHONDRIAL"/>
    <property type="match status" value="1"/>
</dbReference>
<keyword evidence="10 13" id="KW-0143">Chaperone</keyword>
<dbReference type="GO" id="GO:0051205">
    <property type="term" value="P:protein insertion into membrane"/>
    <property type="evidence" value="ECO:0007669"/>
    <property type="project" value="TreeGrafter"/>
</dbReference>
<comment type="subunit">
    <text evidence="13">Interacts with the Sec translocase complex via SecD. Specifically interacts with transmembrane segments of nascent integral membrane proteins during membrane integration.</text>
</comment>
<comment type="subcellular location">
    <subcellularLocation>
        <location evidence="1">Cell inner membrane</location>
        <topology evidence="1">Multi-pass membrane protein</topology>
    </subcellularLocation>
    <subcellularLocation>
        <location evidence="13">Cell membrane</location>
        <topology evidence="13">Multi-pass membrane protein</topology>
    </subcellularLocation>
</comment>
<dbReference type="NCBIfam" id="TIGR03592">
    <property type="entry name" value="yidC_oxa1_cterm"/>
    <property type="match status" value="1"/>
</dbReference>
<dbReference type="AlphaFoldDB" id="A0A1M5UZS4"/>
<evidence type="ECO:0000313" key="17">
    <source>
        <dbReference type="Proteomes" id="UP000184139"/>
    </source>
</evidence>
<evidence type="ECO:0000313" key="16">
    <source>
        <dbReference type="EMBL" id="SHH68502.1"/>
    </source>
</evidence>
<dbReference type="InterPro" id="IPR019998">
    <property type="entry name" value="Membr_insert_YidC"/>
</dbReference>
<feature type="transmembrane region" description="Helical" evidence="13">
    <location>
        <begin position="430"/>
        <end position="450"/>
    </location>
</feature>
<keyword evidence="6 13" id="KW-0812">Transmembrane</keyword>
<reference evidence="16 17" key="1">
    <citation type="submission" date="2016-11" db="EMBL/GenBank/DDBJ databases">
        <authorList>
            <person name="Jaros S."/>
            <person name="Januszkiewicz K."/>
            <person name="Wedrychowicz H."/>
        </authorList>
    </citation>
    <scope>NUCLEOTIDE SEQUENCE [LARGE SCALE GENOMIC DNA]</scope>
    <source>
        <strain evidence="16 17">DSM 9705</strain>
    </source>
</reference>
<protein>
    <recommendedName>
        <fullName evidence="3 13">Membrane protein insertase YidC</fullName>
    </recommendedName>
    <alternativeName>
        <fullName evidence="12 13">Foldase YidC</fullName>
    </alternativeName>
    <alternativeName>
        <fullName evidence="11 13">Membrane integrase YidC</fullName>
    </alternativeName>
    <alternativeName>
        <fullName evidence="13">Membrane protein YidC</fullName>
    </alternativeName>
</protein>
<evidence type="ECO:0000259" key="15">
    <source>
        <dbReference type="Pfam" id="PF14849"/>
    </source>
</evidence>
<dbReference type="Pfam" id="PF02096">
    <property type="entry name" value="60KD_IMP"/>
    <property type="match status" value="1"/>
</dbReference>
<evidence type="ECO:0000256" key="13">
    <source>
        <dbReference type="HAMAP-Rule" id="MF_01810"/>
    </source>
</evidence>
<dbReference type="Pfam" id="PF14849">
    <property type="entry name" value="YidC_periplas"/>
    <property type="match status" value="1"/>
</dbReference>
<dbReference type="PANTHER" id="PTHR12428">
    <property type="entry name" value="OXA1"/>
    <property type="match status" value="1"/>
</dbReference>
<evidence type="ECO:0000256" key="5">
    <source>
        <dbReference type="ARBA" id="ARBA00022475"/>
    </source>
</evidence>
<dbReference type="HAMAP" id="MF_01810">
    <property type="entry name" value="YidC_type1"/>
    <property type="match status" value="1"/>
</dbReference>
<keyword evidence="4 13" id="KW-0813">Transport</keyword>
<feature type="transmembrane region" description="Helical" evidence="13">
    <location>
        <begin position="522"/>
        <end position="543"/>
    </location>
</feature>
<dbReference type="CDD" id="cd19961">
    <property type="entry name" value="EcYidC-like_peri"/>
    <property type="match status" value="1"/>
</dbReference>
<dbReference type="InterPro" id="IPR047196">
    <property type="entry name" value="YidC_ALB_C"/>
</dbReference>
<dbReference type="GO" id="GO:0005886">
    <property type="term" value="C:plasma membrane"/>
    <property type="evidence" value="ECO:0007669"/>
    <property type="project" value="UniProtKB-SubCell"/>
</dbReference>
<feature type="domain" description="Membrane insertase YidC/Oxa/ALB C-terminal" evidence="14">
    <location>
        <begin position="367"/>
        <end position="557"/>
    </location>
</feature>
<dbReference type="InterPro" id="IPR001708">
    <property type="entry name" value="YidC/ALB3/OXA1/COX18"/>
</dbReference>
<dbReference type="STRING" id="1121409.SAMN02745124_01435"/>
<sequence>MDMRRAFLAISISFIILLGYQYFFVPPVQQQQGQQATEQSASQTVQTLAETQQQPSQISQPVEQAAAITPPAPNVVPDPGQAVRPAKEITVDTNLFVATISERGGVITSFVLKNYRQENDENAPGVELVKTSPEQGLPLTFSWGSSFPQDTLYTLTQEDVVFSPDTGTATVELRAQIASGLEVIRRYTFSQNDYLIDHSATVVNRSGQVLQGMAGLQQRNLPFVKLTKASNWLFRGPAYHDANGLHEIKLKEFEDGKQSITGSIDWVAYEGTYFMCSIIPTTDPVSTLTLDAAGELVSIDVQSALDTLAPNTEKTYSHQLFYGPKKLSLLNEIGANLAKVVNFGWFDIIAKPMLYLLNWFYGVFGNYGVAIIMVTVILKALFWPITQKGLKSMKNMQKLQPKMVKIKEKYKGDPTKMNQEMMNLYKTYKVNPLGGCLPMVLQIPVFFSLYKVLLQSIELRHAPFMLWITDLSAPDRLYLGFDLPYLGGLPVLTLLMGASMFLQQKMTPTTADPTQAKIMMFLPLIFTVMFVNFASGLVLYWFVNNLLSILQQYLINRQRKPAVASGS</sequence>
<name>A0A1M5UZS4_9BACT</name>
<dbReference type="Gene3D" id="2.70.98.90">
    <property type="match status" value="1"/>
</dbReference>
<feature type="transmembrane region" description="Helical" evidence="13">
    <location>
        <begin position="483"/>
        <end position="502"/>
    </location>
</feature>